<dbReference type="SUPFAM" id="SSF143011">
    <property type="entry name" value="RelE-like"/>
    <property type="match status" value="1"/>
</dbReference>
<dbReference type="RefSeq" id="WP_149978754.1">
    <property type="nucleotide sequence ID" value="NZ_BHVO01000002.1"/>
</dbReference>
<evidence type="ECO:0000256" key="6">
    <source>
        <dbReference type="ARBA" id="ARBA00030388"/>
    </source>
</evidence>
<sequence length="115" mass="13363">MTPKRENKPDKPQNNPIHGYLPVFSPDFKADLAWWYRNEPKKGDKILDLVADILDGDPFTGLGKPEPLKYIAADTWSRRIDLEHRLVYKVTGNKVYFLQARYSGVQSYEVQCHEL</sequence>
<evidence type="ECO:0000256" key="7">
    <source>
        <dbReference type="ARBA" id="ARBA00050056"/>
    </source>
</evidence>
<protein>
    <recommendedName>
        <fullName evidence="7">Endoribonuclease YoeB</fullName>
    </recommendedName>
    <alternativeName>
        <fullName evidence="6">Putative mRNA interferase YoeB</fullName>
    </alternativeName>
</protein>
<evidence type="ECO:0000313" key="8">
    <source>
        <dbReference type="EMBL" id="GCA68732.1"/>
    </source>
</evidence>
<keyword evidence="2" id="KW-1277">Toxin-antitoxin system</keyword>
<dbReference type="AlphaFoldDB" id="A0A5A5R684"/>
<dbReference type="GO" id="GO:0016787">
    <property type="term" value="F:hydrolase activity"/>
    <property type="evidence" value="ECO:0007669"/>
    <property type="project" value="UniProtKB-KW"/>
</dbReference>
<keyword evidence="3" id="KW-0540">Nuclease</keyword>
<organism evidence="8 9">
    <name type="scientific">Microcystis aeruginosa NIES-2519</name>
    <dbReference type="NCBI Taxonomy" id="2303981"/>
    <lineage>
        <taxon>Bacteria</taxon>
        <taxon>Bacillati</taxon>
        <taxon>Cyanobacteriota</taxon>
        <taxon>Cyanophyceae</taxon>
        <taxon>Oscillatoriophycideae</taxon>
        <taxon>Chroococcales</taxon>
        <taxon>Microcystaceae</taxon>
        <taxon>Microcystis</taxon>
    </lineage>
</organism>
<accession>A0A5A5R684</accession>
<reference evidence="8 9" key="1">
    <citation type="submission" date="2018-09" db="EMBL/GenBank/DDBJ databases">
        <title>Evolutionary history of phycoerythrin pigmentation in the water bloom-forming cyanobacterium Microcystis aeruginosa.</title>
        <authorList>
            <person name="Tanabe Y."/>
            <person name="Tanabe Y."/>
            <person name="Yamaguchi H."/>
        </authorList>
    </citation>
    <scope>NUCLEOTIDE SEQUENCE [LARGE SCALE GENOMIC DNA]</scope>
    <source>
        <strain evidence="8 9">NIES-2519</strain>
    </source>
</reference>
<dbReference type="Pfam" id="PF06769">
    <property type="entry name" value="YoeB_toxin"/>
    <property type="match status" value="1"/>
</dbReference>
<evidence type="ECO:0000313" key="9">
    <source>
        <dbReference type="Proteomes" id="UP000323569"/>
    </source>
</evidence>
<dbReference type="GO" id="GO:0004519">
    <property type="term" value="F:endonuclease activity"/>
    <property type="evidence" value="ECO:0007669"/>
    <property type="project" value="UniProtKB-KW"/>
</dbReference>
<dbReference type="GO" id="GO:0006401">
    <property type="term" value="P:RNA catabolic process"/>
    <property type="evidence" value="ECO:0007669"/>
    <property type="project" value="InterPro"/>
</dbReference>
<name>A0A5A5R684_MICAE</name>
<gene>
    <name evidence="8" type="primary">relK_1</name>
    <name evidence="8" type="ORF">MiYa_00248</name>
</gene>
<dbReference type="EMBL" id="BHVO01000002">
    <property type="protein sequence ID" value="GCA68732.1"/>
    <property type="molecule type" value="Genomic_DNA"/>
</dbReference>
<evidence type="ECO:0000256" key="1">
    <source>
        <dbReference type="ARBA" id="ARBA00008172"/>
    </source>
</evidence>
<comment type="similarity">
    <text evidence="1">Belongs to the YoeB family.</text>
</comment>
<evidence type="ECO:0000256" key="5">
    <source>
        <dbReference type="ARBA" id="ARBA00022801"/>
    </source>
</evidence>
<keyword evidence="5" id="KW-0378">Hydrolase</keyword>
<dbReference type="PANTHER" id="PTHR38039">
    <property type="entry name" value="TOXIN YOEB"/>
    <property type="match status" value="1"/>
</dbReference>
<dbReference type="Proteomes" id="UP000323569">
    <property type="component" value="Unassembled WGS sequence"/>
</dbReference>
<evidence type="ECO:0000256" key="4">
    <source>
        <dbReference type="ARBA" id="ARBA00022759"/>
    </source>
</evidence>
<dbReference type="PANTHER" id="PTHR38039:SF1">
    <property type="entry name" value="TOXIN YOEB"/>
    <property type="match status" value="1"/>
</dbReference>
<dbReference type="NCBIfam" id="TIGR02116">
    <property type="entry name" value="toxin_Txe_YoeB"/>
    <property type="match status" value="1"/>
</dbReference>
<evidence type="ECO:0000256" key="2">
    <source>
        <dbReference type="ARBA" id="ARBA00022649"/>
    </source>
</evidence>
<dbReference type="Gene3D" id="3.30.2310.20">
    <property type="entry name" value="RelE-like"/>
    <property type="match status" value="1"/>
</dbReference>
<dbReference type="InterPro" id="IPR009614">
    <property type="entry name" value="YoeB_toxin"/>
</dbReference>
<proteinExistence type="inferred from homology"/>
<dbReference type="GO" id="GO:0045892">
    <property type="term" value="P:negative regulation of DNA-templated transcription"/>
    <property type="evidence" value="ECO:0007669"/>
    <property type="project" value="TreeGrafter"/>
</dbReference>
<evidence type="ECO:0000256" key="3">
    <source>
        <dbReference type="ARBA" id="ARBA00022722"/>
    </source>
</evidence>
<keyword evidence="4" id="KW-0255">Endonuclease</keyword>
<dbReference type="InterPro" id="IPR035093">
    <property type="entry name" value="RelE/ParE_toxin_dom_sf"/>
</dbReference>
<comment type="caution">
    <text evidence="8">The sequence shown here is derived from an EMBL/GenBank/DDBJ whole genome shotgun (WGS) entry which is preliminary data.</text>
</comment>